<comment type="caution">
    <text evidence="2">The sequence shown here is derived from an EMBL/GenBank/DDBJ whole genome shotgun (WGS) entry which is preliminary data.</text>
</comment>
<gene>
    <name evidence="2" type="ORF">BJF95_08920</name>
</gene>
<dbReference type="AlphaFoldDB" id="A0A1Q8ZS23"/>
<dbReference type="Proteomes" id="UP000186894">
    <property type="component" value="Unassembled WGS sequence"/>
</dbReference>
<name>A0A1Q8ZS23_9HYPH</name>
<feature type="domain" description="DUF4145" evidence="1">
    <location>
        <begin position="64"/>
        <end position="143"/>
    </location>
</feature>
<dbReference type="STRING" id="1867956.BJF95_08920"/>
<proteinExistence type="predicted"/>
<organism evidence="2 3">
    <name type="scientific">Rhizobium oryziradicis</name>
    <dbReference type="NCBI Taxonomy" id="1867956"/>
    <lineage>
        <taxon>Bacteria</taxon>
        <taxon>Pseudomonadati</taxon>
        <taxon>Pseudomonadota</taxon>
        <taxon>Alphaproteobacteria</taxon>
        <taxon>Hyphomicrobiales</taxon>
        <taxon>Rhizobiaceae</taxon>
        <taxon>Rhizobium/Agrobacterium group</taxon>
        <taxon>Rhizobium</taxon>
    </lineage>
</organism>
<sequence>MRCVNIECLEVTISVGLNVSIWNQRDKEYQAGDGIYNYPLRPNSMAKPQPDYIPSPILEDYYEACLISDKSPKSSATLARRCLQGMIRDFCGISKPTLFDEINELKTRVEGDLAPKGVDAETIEAIDAIRKIGNVGAHMQRDINIIVDVDPGEARALIELIEMLFKDWYVARHSRQVRLDRIRSIAAEKDEQISSQKNIDKSEQP</sequence>
<keyword evidence="3" id="KW-1185">Reference proteome</keyword>
<dbReference type="InterPro" id="IPR025285">
    <property type="entry name" value="DUF4145"/>
</dbReference>
<dbReference type="Pfam" id="PF13643">
    <property type="entry name" value="DUF4145"/>
    <property type="match status" value="1"/>
</dbReference>
<evidence type="ECO:0000259" key="1">
    <source>
        <dbReference type="Pfam" id="PF13643"/>
    </source>
</evidence>
<protein>
    <recommendedName>
        <fullName evidence="1">DUF4145 domain-containing protein</fullName>
    </recommendedName>
</protein>
<evidence type="ECO:0000313" key="2">
    <source>
        <dbReference type="EMBL" id="OLP44857.1"/>
    </source>
</evidence>
<reference evidence="2 3" key="1">
    <citation type="submission" date="2016-09" db="EMBL/GenBank/DDBJ databases">
        <title>Rhizobium oryziradicis sp. nov., isolated from the root of rice.</title>
        <authorList>
            <person name="Zhao J."/>
            <person name="Zhang X."/>
        </authorList>
    </citation>
    <scope>NUCLEOTIDE SEQUENCE [LARGE SCALE GENOMIC DNA]</scope>
    <source>
        <strain evidence="2 3">N19</strain>
    </source>
</reference>
<evidence type="ECO:0000313" key="3">
    <source>
        <dbReference type="Proteomes" id="UP000186894"/>
    </source>
</evidence>
<accession>A0A1Q8ZS23</accession>
<dbReference type="EMBL" id="MKIM01000027">
    <property type="protein sequence ID" value="OLP44857.1"/>
    <property type="molecule type" value="Genomic_DNA"/>
</dbReference>